<dbReference type="PROSITE" id="PS50089">
    <property type="entry name" value="ZF_RING_2"/>
    <property type="match status" value="1"/>
</dbReference>
<dbReference type="Pfam" id="PF13920">
    <property type="entry name" value="zf-C3HC4_3"/>
    <property type="match status" value="1"/>
</dbReference>
<dbReference type="SUPFAM" id="SSF57850">
    <property type="entry name" value="RING/U-box"/>
    <property type="match status" value="1"/>
</dbReference>
<proteinExistence type="predicted"/>
<evidence type="ECO:0000256" key="1">
    <source>
        <dbReference type="ARBA" id="ARBA00022723"/>
    </source>
</evidence>
<keyword evidence="1" id="KW-0479">Metal-binding</keyword>
<evidence type="ECO:0000256" key="3">
    <source>
        <dbReference type="ARBA" id="ARBA00022771"/>
    </source>
</evidence>
<dbReference type="InterPro" id="IPR037962">
    <property type="entry name" value="Neuralized"/>
</dbReference>
<sequence>MKYIRTELRTHNGRGPRTQGISFHAAVRGQHIAFGPCNHHVERIQSFHNGLLFSDRPLHPKEKLWVRIALDEVRWYGGLRLGFTSVDPNSLNPRTLPPFACPDLAKMEGFWAACIPEELCQVGSLMSFWVNRKGQAFCQGENDRQPRKILKGISRKVPLWAIVDVYGRTKAIQLLESSRGKQPCPCNCLPNKVSQTQTSELSPGCKKPRGSSYSSSFGPENPVIFSISKPIDSRIFLDGDPTCVICMDRPTDAMLTHCQHRSFCMNCALKLYRQNANCPLCRQKIFCIQRTTNIYGLTSNSAFSFANKVSSNLKSSKTLRKQKTVCGKQEKSDPRCISAGKHKTYLNVSLEPVYKQESYI</sequence>
<evidence type="ECO:0000259" key="7">
    <source>
        <dbReference type="PROSITE" id="PS51065"/>
    </source>
</evidence>
<evidence type="ECO:0000259" key="6">
    <source>
        <dbReference type="PROSITE" id="PS50089"/>
    </source>
</evidence>
<dbReference type="InterPro" id="IPR001841">
    <property type="entry name" value="Znf_RING"/>
</dbReference>
<evidence type="ECO:0000256" key="5">
    <source>
        <dbReference type="PROSITE-ProRule" id="PRU00175"/>
    </source>
</evidence>
<dbReference type="Ensembl" id="ENSLLET00000016171.1">
    <property type="protein sequence ID" value="ENSLLEP00000015575.1"/>
    <property type="gene ID" value="ENSLLEG00000009916.1"/>
</dbReference>
<organism evidence="8 9">
    <name type="scientific">Leptobrachium leishanense</name>
    <name type="common">Leishan spiny toad</name>
    <dbReference type="NCBI Taxonomy" id="445787"/>
    <lineage>
        <taxon>Eukaryota</taxon>
        <taxon>Metazoa</taxon>
        <taxon>Chordata</taxon>
        <taxon>Craniata</taxon>
        <taxon>Vertebrata</taxon>
        <taxon>Euteleostomi</taxon>
        <taxon>Amphibia</taxon>
        <taxon>Batrachia</taxon>
        <taxon>Anura</taxon>
        <taxon>Pelobatoidea</taxon>
        <taxon>Megophryidae</taxon>
        <taxon>Leptobrachium</taxon>
    </lineage>
</organism>
<evidence type="ECO:0000313" key="8">
    <source>
        <dbReference type="Ensembl" id="ENSLLEP00000015575.1"/>
    </source>
</evidence>
<dbReference type="PANTHER" id="PTHR12429">
    <property type="entry name" value="NEURALIZED"/>
    <property type="match status" value="1"/>
</dbReference>
<dbReference type="SMART" id="SM00588">
    <property type="entry name" value="NEUZ"/>
    <property type="match status" value="1"/>
</dbReference>
<dbReference type="Proteomes" id="UP000694569">
    <property type="component" value="Unplaced"/>
</dbReference>
<feature type="domain" description="NHR" evidence="7">
    <location>
        <begin position="20"/>
        <end position="177"/>
    </location>
</feature>
<evidence type="ECO:0000313" key="9">
    <source>
        <dbReference type="Proteomes" id="UP000694569"/>
    </source>
</evidence>
<accession>A0A8C5MJI9</accession>
<name>A0A8C5MJI9_9ANUR</name>
<keyword evidence="9" id="KW-1185">Reference proteome</keyword>
<dbReference type="FunFam" id="2.60.120.920:FF:000005">
    <property type="entry name" value="Putative E3 ubiquitin-protein ligase NEURL1B"/>
    <property type="match status" value="1"/>
</dbReference>
<keyword evidence="2" id="KW-0677">Repeat</keyword>
<dbReference type="PANTHER" id="PTHR12429:SF37">
    <property type="entry name" value="E3 UBIQUITIN-PROTEIN LIGASE NEURL3"/>
    <property type="match status" value="1"/>
</dbReference>
<keyword evidence="3 5" id="KW-0863">Zinc-finger</keyword>
<dbReference type="OrthoDB" id="6078042at2759"/>
<reference evidence="8" key="2">
    <citation type="submission" date="2025-09" db="UniProtKB">
        <authorList>
            <consortium name="Ensembl"/>
        </authorList>
    </citation>
    <scope>IDENTIFICATION</scope>
</reference>
<protein>
    <submittedName>
        <fullName evidence="8">Uncharacterized protein</fullName>
    </submittedName>
</protein>
<dbReference type="AlphaFoldDB" id="A0A8C5MJI9"/>
<dbReference type="InterPro" id="IPR006573">
    <property type="entry name" value="NHR_dom"/>
</dbReference>
<reference evidence="8" key="1">
    <citation type="submission" date="2025-08" db="UniProtKB">
        <authorList>
            <consortium name="Ensembl"/>
        </authorList>
    </citation>
    <scope>IDENTIFICATION</scope>
</reference>
<dbReference type="InterPro" id="IPR013083">
    <property type="entry name" value="Znf_RING/FYVE/PHD"/>
</dbReference>
<dbReference type="InterPro" id="IPR043136">
    <property type="entry name" value="B30.2/SPRY_sf"/>
</dbReference>
<dbReference type="GeneTree" id="ENSGT00940000156696"/>
<dbReference type="SMART" id="SM00184">
    <property type="entry name" value="RING"/>
    <property type="match status" value="1"/>
</dbReference>
<dbReference type="Gene3D" id="3.30.40.10">
    <property type="entry name" value="Zinc/RING finger domain, C3HC4 (zinc finger)"/>
    <property type="match status" value="1"/>
</dbReference>
<feature type="domain" description="RING-type" evidence="6">
    <location>
        <begin position="243"/>
        <end position="282"/>
    </location>
</feature>
<dbReference type="Pfam" id="PF07177">
    <property type="entry name" value="Neuralized"/>
    <property type="match status" value="1"/>
</dbReference>
<dbReference type="Gene3D" id="2.60.120.920">
    <property type="match status" value="1"/>
</dbReference>
<evidence type="ECO:0000256" key="2">
    <source>
        <dbReference type="ARBA" id="ARBA00022737"/>
    </source>
</evidence>
<evidence type="ECO:0000256" key="4">
    <source>
        <dbReference type="ARBA" id="ARBA00022833"/>
    </source>
</evidence>
<keyword evidence="4" id="KW-0862">Zinc</keyword>
<dbReference type="PROSITE" id="PS51065">
    <property type="entry name" value="NHR"/>
    <property type="match status" value="1"/>
</dbReference>
<dbReference type="GO" id="GO:0008270">
    <property type="term" value="F:zinc ion binding"/>
    <property type="evidence" value="ECO:0007669"/>
    <property type="project" value="UniProtKB-KW"/>
</dbReference>